<dbReference type="AlphaFoldDB" id="A0A9J6F011"/>
<reference evidence="9" key="2">
    <citation type="submission" date="2021-09" db="EMBL/GenBank/DDBJ databases">
        <authorList>
            <person name="Jia N."/>
            <person name="Wang J."/>
            <person name="Shi W."/>
            <person name="Du L."/>
            <person name="Sun Y."/>
            <person name="Zhan W."/>
            <person name="Jiang J."/>
            <person name="Wang Q."/>
            <person name="Zhang B."/>
            <person name="Ji P."/>
            <person name="Sakyi L.B."/>
            <person name="Cui X."/>
            <person name="Yuan T."/>
            <person name="Jiang B."/>
            <person name="Yang W."/>
            <person name="Lam T.T.-Y."/>
            <person name="Chang Q."/>
            <person name="Ding S."/>
            <person name="Wang X."/>
            <person name="Zhu J."/>
            <person name="Ruan X."/>
            <person name="Zhao L."/>
            <person name="Wei J."/>
            <person name="Que T."/>
            <person name="Du C."/>
            <person name="Cheng J."/>
            <person name="Dai P."/>
            <person name="Han X."/>
            <person name="Huang E."/>
            <person name="Gao Y."/>
            <person name="Liu J."/>
            <person name="Shao H."/>
            <person name="Ye R."/>
            <person name="Li L."/>
            <person name="Wei W."/>
            <person name="Wang X."/>
            <person name="Wang C."/>
            <person name="Huo Q."/>
            <person name="Li W."/>
            <person name="Guo W."/>
            <person name="Chen H."/>
            <person name="Chen S."/>
            <person name="Zhou L."/>
            <person name="Zhou L."/>
            <person name="Ni X."/>
            <person name="Tian J."/>
            <person name="Zhou Y."/>
            <person name="Sheng Y."/>
            <person name="Liu T."/>
            <person name="Pan Y."/>
            <person name="Xia L."/>
            <person name="Li J."/>
            <person name="Zhao F."/>
            <person name="Cao W."/>
        </authorList>
    </citation>
    <scope>NUCLEOTIDE SEQUENCE</scope>
    <source>
        <strain evidence="9">Rmic-2018</strain>
        <tissue evidence="9">Larvae</tissue>
    </source>
</reference>
<evidence type="ECO:0000256" key="2">
    <source>
        <dbReference type="ARBA" id="ARBA00022490"/>
    </source>
</evidence>
<dbReference type="FunFam" id="2.30.29.30:FF:000014">
    <property type="entry name" value="Homer homolog 1 (Drosophila)"/>
    <property type="match status" value="1"/>
</dbReference>
<dbReference type="SUPFAM" id="SSF50729">
    <property type="entry name" value="PH domain-like"/>
    <property type="match status" value="1"/>
</dbReference>
<keyword evidence="10" id="KW-1185">Reference proteome</keyword>
<gene>
    <name evidence="9" type="ORF">HPB51_009306</name>
</gene>
<accession>A0A9J6F011</accession>
<dbReference type="InterPro" id="IPR045027">
    <property type="entry name" value="Homer"/>
</dbReference>
<evidence type="ECO:0000256" key="3">
    <source>
        <dbReference type="ARBA" id="ARBA00023018"/>
    </source>
</evidence>
<feature type="region of interest" description="Disordered" evidence="7">
    <location>
        <begin position="927"/>
        <end position="968"/>
    </location>
</feature>
<comment type="similarity">
    <text evidence="5">Belongs to the Homer family.</text>
</comment>
<reference evidence="9" key="1">
    <citation type="journal article" date="2020" name="Cell">
        <title>Large-Scale Comparative Analyses of Tick Genomes Elucidate Their Genetic Diversity and Vector Capacities.</title>
        <authorList>
            <consortium name="Tick Genome and Microbiome Consortium (TIGMIC)"/>
            <person name="Jia N."/>
            <person name="Wang J."/>
            <person name="Shi W."/>
            <person name="Du L."/>
            <person name="Sun Y."/>
            <person name="Zhan W."/>
            <person name="Jiang J.F."/>
            <person name="Wang Q."/>
            <person name="Zhang B."/>
            <person name="Ji P."/>
            <person name="Bell-Sakyi L."/>
            <person name="Cui X.M."/>
            <person name="Yuan T.T."/>
            <person name="Jiang B.G."/>
            <person name="Yang W.F."/>
            <person name="Lam T.T."/>
            <person name="Chang Q.C."/>
            <person name="Ding S.J."/>
            <person name="Wang X.J."/>
            <person name="Zhu J.G."/>
            <person name="Ruan X.D."/>
            <person name="Zhao L."/>
            <person name="Wei J.T."/>
            <person name="Ye R.Z."/>
            <person name="Que T.C."/>
            <person name="Du C.H."/>
            <person name="Zhou Y.H."/>
            <person name="Cheng J.X."/>
            <person name="Dai P.F."/>
            <person name="Guo W.B."/>
            <person name="Han X.H."/>
            <person name="Huang E.J."/>
            <person name="Li L.F."/>
            <person name="Wei W."/>
            <person name="Gao Y.C."/>
            <person name="Liu J.Z."/>
            <person name="Shao H.Z."/>
            <person name="Wang X."/>
            <person name="Wang C.C."/>
            <person name="Yang T.C."/>
            <person name="Huo Q.B."/>
            <person name="Li W."/>
            <person name="Chen H.Y."/>
            <person name="Chen S.E."/>
            <person name="Zhou L.G."/>
            <person name="Ni X.B."/>
            <person name="Tian J.H."/>
            <person name="Sheng Y."/>
            <person name="Liu T."/>
            <person name="Pan Y.S."/>
            <person name="Xia L.Y."/>
            <person name="Li J."/>
            <person name="Zhao F."/>
            <person name="Cao W.C."/>
        </authorList>
    </citation>
    <scope>NUCLEOTIDE SEQUENCE</scope>
    <source>
        <strain evidence="9">Rmic-2018</strain>
    </source>
</reference>
<feature type="compositionally biased region" description="Gly residues" evidence="7">
    <location>
        <begin position="940"/>
        <end position="955"/>
    </location>
</feature>
<feature type="region of interest" description="Disordered" evidence="7">
    <location>
        <begin position="1084"/>
        <end position="1103"/>
    </location>
</feature>
<dbReference type="InterPro" id="IPR011993">
    <property type="entry name" value="PH-like_dom_sf"/>
</dbReference>
<evidence type="ECO:0000256" key="1">
    <source>
        <dbReference type="ARBA" id="ARBA00004496"/>
    </source>
</evidence>
<dbReference type="VEuPathDB" id="VectorBase:LOC119183414"/>
<evidence type="ECO:0000256" key="4">
    <source>
        <dbReference type="ARBA" id="ARBA00023054"/>
    </source>
</evidence>
<dbReference type="VEuPathDB" id="VectorBase:LOC119172966"/>
<feature type="compositionally biased region" description="Acidic residues" evidence="7">
    <location>
        <begin position="42"/>
        <end position="55"/>
    </location>
</feature>
<evidence type="ECO:0000259" key="8">
    <source>
        <dbReference type="PROSITE" id="PS50229"/>
    </source>
</evidence>
<keyword evidence="3" id="KW-0770">Synapse</keyword>
<dbReference type="GO" id="GO:0014069">
    <property type="term" value="C:postsynaptic density"/>
    <property type="evidence" value="ECO:0007669"/>
    <property type="project" value="UniProtKB-SubCell"/>
</dbReference>
<evidence type="ECO:0000256" key="5">
    <source>
        <dbReference type="ARBA" id="ARBA00023606"/>
    </source>
</evidence>
<feature type="region of interest" description="Disordered" evidence="7">
    <location>
        <begin position="1"/>
        <end position="86"/>
    </location>
</feature>
<dbReference type="VEuPathDB" id="VectorBase:LOC119183391"/>
<dbReference type="GO" id="GO:0007216">
    <property type="term" value="P:G protein-coupled glutamate receptor signaling pathway"/>
    <property type="evidence" value="ECO:0007669"/>
    <property type="project" value="InterPro"/>
</dbReference>
<dbReference type="EMBL" id="JABSTU010000001">
    <property type="protein sequence ID" value="KAH8040050.1"/>
    <property type="molecule type" value="Genomic_DNA"/>
</dbReference>
<evidence type="ECO:0000256" key="6">
    <source>
        <dbReference type="ARBA" id="ARBA00034105"/>
    </source>
</evidence>
<dbReference type="SMART" id="SM00461">
    <property type="entry name" value="WH1"/>
    <property type="match status" value="1"/>
</dbReference>
<dbReference type="CDD" id="cd01206">
    <property type="entry name" value="EVH1_Homer_Vesl"/>
    <property type="match status" value="1"/>
</dbReference>
<dbReference type="PROSITE" id="PS50229">
    <property type="entry name" value="WH1"/>
    <property type="match status" value="1"/>
</dbReference>
<dbReference type="GO" id="GO:0035256">
    <property type="term" value="F:G protein-coupled glutamate receptor binding"/>
    <property type="evidence" value="ECO:0007669"/>
    <property type="project" value="InterPro"/>
</dbReference>
<keyword evidence="4" id="KW-0175">Coiled coil</keyword>
<dbReference type="Gene3D" id="2.30.29.30">
    <property type="entry name" value="Pleckstrin-homology domain (PH domain)/Phosphotyrosine-binding domain (PTB)"/>
    <property type="match status" value="1"/>
</dbReference>
<dbReference type="Proteomes" id="UP000821866">
    <property type="component" value="Chromosome 1"/>
</dbReference>
<evidence type="ECO:0000313" key="9">
    <source>
        <dbReference type="EMBL" id="KAH8040050.1"/>
    </source>
</evidence>
<proteinExistence type="inferred from homology"/>
<feature type="domain" description="WH1" evidence="8">
    <location>
        <begin position="807"/>
        <end position="919"/>
    </location>
</feature>
<evidence type="ECO:0000313" key="10">
    <source>
        <dbReference type="Proteomes" id="UP000821866"/>
    </source>
</evidence>
<sequence length="1240" mass="138017">MSKILLRIQEVPMDTSSSDDEAAGQASVSTDINGILRTDTLSSEDEQLSMSDEDGSEQHDPGELPSEDDMQQMPNSPTGPSHGGKSQFGELFTDVITERVVLSRGDILLMVLKHAVKNNLSFTGLTSMLDLINRIFEHPILPDSRYQLSKLLSKTGTTMTYYCFCPKCFTHIENAETNASFQCIQCGHRTSVSSLSDMPFFVTLDVESQLQRLLKDCALLDLTKPLHHDGSLGDLCDGEMYHKFAASTQQCGPRITFTLNADGTPLFKSSGTSIWPIQLIVNEIPAEQRMSKLVLAALWFWKEKPNMELFQNTFVKEMSHLSENGFVLERKGQLQTYKAYCICCAVDSVARAPMQGVTQFNGYFGCNWCLQKGERAGGSTKYPVQPLNPTERTESQMVEDMMTAVREGVTVNGVKTASPLIGLPYFNIVSGFVPDYMHCILLGVARQFLDLWFESSGYAYSLSRKQNMVDERLLAIRPPRDVKRLPRATKERRWWKAKELENWILYYSIPVLHGILERRYLEHWACLVEALHIMLQRSIETAEVNRAEKLLLEFHVRSEMLFGKAFMTYNMHQLTHIVKSIHDWGPLWAHSAFPFESGNGSLKEAIKAANGIPHQLCRVLQIENTVMELQDLTASPSVVLYCNSFDAKVTHKSKSSSDGTRFFGSGSCIPPACSSPEQEILPPSVKYRRMMVNGSILTDCLYASKKKTNTSVVQLLDGSFAIIEKIISSGDNTCICVWKLRCRPVNWQSRGSVCKSSSCLVCSLIAGQGGGNPEARSVSPRAVWCAASLPGKEERPPLTPSPMTASSASMGEQPIFSTKAHVFHIDPKTKRSWIPASSQAVSVSFFYDSSRNLYRIISVEGTKAVINSTITPNMTFTKTSQKFGQWSDIRANTVYGLGFGSEPDLNKFIEKFQEVKEATRLAAQKAGNNGVAAVRPPEGGEAGGGDPTALHGGGSPKHQQAAAKASLPQTTAEAQLRYENDRLKLALAQSSANAKKWEVELQTLKNNNGRLTCALQESTANVEEWKRQLQALKEENATIRARMLDLEAGSAPDAQELRRELAALRSRAELLDRENKQKDKELEALKRKLEDQTPGKADDRLKLRSGRRLGYVSTSMPQDEPWGASPFTPPATTAAATHSWIVSGPTREPPLFAGLRNEDMDDWLHQYDIVDFPNWNVFKENLRQVFATPAVRASLAKRTLDGRKQQLGESYASYIEDVLSLCRRVNDSMTETKCAICSKE</sequence>
<keyword evidence="2" id="KW-0963">Cytoplasm</keyword>
<evidence type="ECO:0000256" key="7">
    <source>
        <dbReference type="SAM" id="MobiDB-lite"/>
    </source>
</evidence>
<protein>
    <recommendedName>
        <fullName evidence="8">WH1 domain-containing protein</fullName>
    </recommendedName>
</protein>
<organism evidence="9 10">
    <name type="scientific">Rhipicephalus microplus</name>
    <name type="common">Cattle tick</name>
    <name type="synonym">Boophilus microplus</name>
    <dbReference type="NCBI Taxonomy" id="6941"/>
    <lineage>
        <taxon>Eukaryota</taxon>
        <taxon>Metazoa</taxon>
        <taxon>Ecdysozoa</taxon>
        <taxon>Arthropoda</taxon>
        <taxon>Chelicerata</taxon>
        <taxon>Arachnida</taxon>
        <taxon>Acari</taxon>
        <taxon>Parasitiformes</taxon>
        <taxon>Ixodida</taxon>
        <taxon>Ixodoidea</taxon>
        <taxon>Ixodidae</taxon>
        <taxon>Rhipicephalinae</taxon>
        <taxon>Rhipicephalus</taxon>
        <taxon>Boophilus</taxon>
    </lineage>
</organism>
<name>A0A9J6F011_RHIMP</name>
<dbReference type="PANTHER" id="PTHR10918">
    <property type="entry name" value="HOMER"/>
    <property type="match status" value="1"/>
</dbReference>
<dbReference type="GO" id="GO:0005737">
    <property type="term" value="C:cytoplasm"/>
    <property type="evidence" value="ECO:0007669"/>
    <property type="project" value="UniProtKB-SubCell"/>
</dbReference>
<dbReference type="InterPro" id="IPR044100">
    <property type="entry name" value="Homer_EVH1"/>
</dbReference>
<dbReference type="Pfam" id="PF00568">
    <property type="entry name" value="WH1"/>
    <property type="match status" value="1"/>
</dbReference>
<dbReference type="InterPro" id="IPR000697">
    <property type="entry name" value="WH1/EVH1_dom"/>
</dbReference>
<comment type="subcellular location">
    <subcellularLocation>
        <location evidence="1">Cytoplasm</location>
    </subcellularLocation>
    <subcellularLocation>
        <location evidence="6">Postsynaptic density</location>
    </subcellularLocation>
</comment>
<comment type="caution">
    <text evidence="9">The sequence shown here is derived from an EMBL/GenBank/DDBJ whole genome shotgun (WGS) entry which is preliminary data.</text>
</comment>
<feature type="compositionally biased region" description="Basic and acidic residues" evidence="7">
    <location>
        <begin position="1084"/>
        <end position="1102"/>
    </location>
</feature>